<reference evidence="3" key="1">
    <citation type="journal article" date="2019" name="Int. J. Syst. Evol. Microbiol.">
        <title>The Global Catalogue of Microorganisms (GCM) 10K type strain sequencing project: providing services to taxonomists for standard genome sequencing and annotation.</title>
        <authorList>
            <consortium name="The Broad Institute Genomics Platform"/>
            <consortium name="The Broad Institute Genome Sequencing Center for Infectious Disease"/>
            <person name="Wu L."/>
            <person name="Ma J."/>
        </authorList>
    </citation>
    <scope>NUCLEOTIDE SEQUENCE [LARGE SCALE GENOMIC DNA]</scope>
    <source>
        <strain evidence="3">JCM 18055</strain>
    </source>
</reference>
<accession>A0ABP8XLP9</accession>
<evidence type="ECO:0000256" key="1">
    <source>
        <dbReference type="SAM" id="Phobius"/>
    </source>
</evidence>
<keyword evidence="1" id="KW-0472">Membrane</keyword>
<proteinExistence type="predicted"/>
<name>A0ABP8XLP9_9PSEU</name>
<dbReference type="Proteomes" id="UP001500325">
    <property type="component" value="Unassembled WGS sequence"/>
</dbReference>
<evidence type="ECO:0000313" key="3">
    <source>
        <dbReference type="Proteomes" id="UP001500325"/>
    </source>
</evidence>
<dbReference type="RefSeq" id="WP_345383933.1">
    <property type="nucleotide sequence ID" value="NZ_BAABIC010000026.1"/>
</dbReference>
<keyword evidence="3" id="KW-1185">Reference proteome</keyword>
<feature type="transmembrane region" description="Helical" evidence="1">
    <location>
        <begin position="102"/>
        <end position="126"/>
    </location>
</feature>
<evidence type="ECO:0000313" key="2">
    <source>
        <dbReference type="EMBL" id="GAA4708735.1"/>
    </source>
</evidence>
<dbReference type="EMBL" id="BAABIC010000026">
    <property type="protein sequence ID" value="GAA4708735.1"/>
    <property type="molecule type" value="Genomic_DNA"/>
</dbReference>
<keyword evidence="1" id="KW-0812">Transmembrane</keyword>
<feature type="transmembrane region" description="Helical" evidence="1">
    <location>
        <begin position="12"/>
        <end position="35"/>
    </location>
</feature>
<gene>
    <name evidence="2" type="ORF">GCM10023215_57750</name>
</gene>
<evidence type="ECO:0008006" key="4">
    <source>
        <dbReference type="Google" id="ProtNLM"/>
    </source>
</evidence>
<protein>
    <recommendedName>
        <fullName evidence="4">Transmembrane protein</fullName>
    </recommendedName>
</protein>
<keyword evidence="1" id="KW-1133">Transmembrane helix</keyword>
<organism evidence="2 3">
    <name type="scientific">Pseudonocardia yuanmonensis</name>
    <dbReference type="NCBI Taxonomy" id="1095914"/>
    <lineage>
        <taxon>Bacteria</taxon>
        <taxon>Bacillati</taxon>
        <taxon>Actinomycetota</taxon>
        <taxon>Actinomycetes</taxon>
        <taxon>Pseudonocardiales</taxon>
        <taxon>Pseudonocardiaceae</taxon>
        <taxon>Pseudonocardia</taxon>
    </lineage>
</organism>
<sequence>MRVYAERPERVAGQVLADLVAVVWAVVWISLGVAAHDLLLRLQGPGRTLVQAGESIRGAFDGAARGAGEVPFVGDRLAGAFAPGADAGSSLVAAGQQQIDTVAAVATGAGVLVAVLGLLPVLAVWLPLRIRYARRATAAAGAREAGPDVLALRALAHRPLRTLLRITPDPAGAWRTGDPAAVAALAEAELRSLGLRGAREPAGPVSGR</sequence>
<comment type="caution">
    <text evidence="2">The sequence shown here is derived from an EMBL/GenBank/DDBJ whole genome shotgun (WGS) entry which is preliminary data.</text>
</comment>